<proteinExistence type="predicted"/>
<evidence type="ECO:0000313" key="1">
    <source>
        <dbReference type="EMBL" id="CAG9314829.1"/>
    </source>
</evidence>
<sequence length="186" mass="21883">MISLADHEQTKKSEIIFETQEATPYPLIQKFNNTIEGSLIEYLSHHGPSSLSSLEEFITSKTNILRNPKGRKYSQNLEVLTISALKSYNRLFFLDDSNKWNLINENLMNFQKNQIEIIEKQLKIKYNRTKKCKEKRKKITKTIENSPFEYLSKLEEILDLGDSKSLKIIEFIEAKYKDYLNNLPKE</sequence>
<dbReference type="Proteomes" id="UP001162131">
    <property type="component" value="Unassembled WGS sequence"/>
</dbReference>
<reference evidence="1" key="1">
    <citation type="submission" date="2021-09" db="EMBL/GenBank/DDBJ databases">
        <authorList>
            <consortium name="AG Swart"/>
            <person name="Singh M."/>
            <person name="Singh A."/>
            <person name="Seah K."/>
            <person name="Emmerich C."/>
        </authorList>
    </citation>
    <scope>NUCLEOTIDE SEQUENCE</scope>
    <source>
        <strain evidence="1">ATCC30299</strain>
    </source>
</reference>
<accession>A0AAU9J2F9</accession>
<comment type="caution">
    <text evidence="1">The sequence shown here is derived from an EMBL/GenBank/DDBJ whole genome shotgun (WGS) entry which is preliminary data.</text>
</comment>
<protein>
    <recommendedName>
        <fullName evidence="3">Protein TIC 214</fullName>
    </recommendedName>
</protein>
<gene>
    <name evidence="1" type="ORF">BSTOLATCC_MIC11824</name>
</gene>
<dbReference type="AlphaFoldDB" id="A0AAU9J2F9"/>
<organism evidence="1 2">
    <name type="scientific">Blepharisma stoltei</name>
    <dbReference type="NCBI Taxonomy" id="1481888"/>
    <lineage>
        <taxon>Eukaryota</taxon>
        <taxon>Sar</taxon>
        <taxon>Alveolata</taxon>
        <taxon>Ciliophora</taxon>
        <taxon>Postciliodesmatophora</taxon>
        <taxon>Heterotrichea</taxon>
        <taxon>Heterotrichida</taxon>
        <taxon>Blepharismidae</taxon>
        <taxon>Blepharisma</taxon>
    </lineage>
</organism>
<evidence type="ECO:0000313" key="2">
    <source>
        <dbReference type="Proteomes" id="UP001162131"/>
    </source>
</evidence>
<keyword evidence="2" id="KW-1185">Reference proteome</keyword>
<dbReference type="EMBL" id="CAJZBQ010000012">
    <property type="protein sequence ID" value="CAG9314829.1"/>
    <property type="molecule type" value="Genomic_DNA"/>
</dbReference>
<name>A0AAU9J2F9_9CILI</name>
<evidence type="ECO:0008006" key="3">
    <source>
        <dbReference type="Google" id="ProtNLM"/>
    </source>
</evidence>